<evidence type="ECO:0000256" key="8">
    <source>
        <dbReference type="ARBA" id="ARBA00049244"/>
    </source>
</evidence>
<dbReference type="Pfam" id="PF17657">
    <property type="entry name" value="DNA_pol3_finger"/>
    <property type="match status" value="1"/>
</dbReference>
<dbReference type="EC" id="2.7.7.7" evidence="2"/>
<dbReference type="NCBIfam" id="NF004226">
    <property type="entry name" value="PRK05673.1"/>
    <property type="match status" value="1"/>
</dbReference>
<keyword evidence="7" id="KW-0239">DNA-directed DNA polymerase</keyword>
<dbReference type="InterPro" id="IPR016195">
    <property type="entry name" value="Pol/histidinol_Pase-like"/>
</dbReference>
<feature type="domain" description="Polymerase/histidinol phosphatase N-terminal" evidence="9">
    <location>
        <begin position="7"/>
        <end position="74"/>
    </location>
</feature>
<proteinExistence type="predicted"/>
<dbReference type="GO" id="GO:0005737">
    <property type="term" value="C:cytoplasm"/>
    <property type="evidence" value="ECO:0007669"/>
    <property type="project" value="UniProtKB-SubCell"/>
</dbReference>
<dbReference type="Pfam" id="PF07733">
    <property type="entry name" value="DNA_pol3_alpha"/>
    <property type="match status" value="1"/>
</dbReference>
<dbReference type="SMART" id="SM00481">
    <property type="entry name" value="POLIIIAc"/>
    <property type="match status" value="1"/>
</dbReference>
<dbReference type="PANTHER" id="PTHR32294:SF0">
    <property type="entry name" value="DNA POLYMERASE III SUBUNIT ALPHA"/>
    <property type="match status" value="1"/>
</dbReference>
<dbReference type="Pfam" id="PF14579">
    <property type="entry name" value="HHH_6"/>
    <property type="match status" value="1"/>
</dbReference>
<evidence type="ECO:0000256" key="1">
    <source>
        <dbReference type="ARBA" id="ARBA00004496"/>
    </source>
</evidence>
<evidence type="ECO:0000259" key="9">
    <source>
        <dbReference type="SMART" id="SM00481"/>
    </source>
</evidence>
<dbReference type="CDD" id="cd12113">
    <property type="entry name" value="PHP_PolIIIA_DnaE3"/>
    <property type="match status" value="1"/>
</dbReference>
<dbReference type="NCBIfam" id="NF005298">
    <property type="entry name" value="PRK06826.1"/>
    <property type="match status" value="1"/>
</dbReference>
<dbReference type="InterPro" id="IPR004805">
    <property type="entry name" value="DnaE2/DnaE/PolC"/>
</dbReference>
<dbReference type="GO" id="GO:0006260">
    <property type="term" value="P:DNA replication"/>
    <property type="evidence" value="ECO:0007669"/>
    <property type="project" value="UniProtKB-KW"/>
</dbReference>
<dbReference type="Gene3D" id="1.10.10.1600">
    <property type="entry name" value="Bacterial DNA polymerase III alpha subunit, thumb domain"/>
    <property type="match status" value="1"/>
</dbReference>
<reference evidence="10" key="1">
    <citation type="submission" date="2018-06" db="EMBL/GenBank/DDBJ databases">
        <authorList>
            <person name="Zhirakovskaya E."/>
        </authorList>
    </citation>
    <scope>NUCLEOTIDE SEQUENCE</scope>
</reference>
<evidence type="ECO:0000256" key="5">
    <source>
        <dbReference type="ARBA" id="ARBA00022695"/>
    </source>
</evidence>
<sequence>MQHADYVPLHVHTEYSLLDGAIKIKELIETATAYNMPAVAITDHGNIFGAIGFYKAAIKAGIKPIIGCEVYVAPDGRLNKKASSSGENAFHLILLARNMDGYRNLVTLVSKAYLEGFYYKPRIDADLLTQYSGGLIALSSCLHGEIPYYLSQGMVDEAREVALRYKNILGPENFYLEIQDNGIEVQYEINRKLHELSKELHIGLVATNDCHYLKKEDSRAHDILLCIQTGKTINARERLRFETDQLYFKSPEEMKKAFSETPEAVLNTRKIAERCNLEFQLDTFLLPRFEVESGDTPEDYLKRLSVEGLQRKIGAEPAEIYLKRLDYELKTIEKMGFASYFLIVWDFINFARNRGIPVGPGRGSAAGSLVAYCLDITEIDPIKYNLLFERFLNPDRISMPDIDVDFCKDRRPEVITYVAEKYGSEHVAQIITFGSMAARAAIRDVGRALDIPYAEVDRIAKLISGGPGVTIDSAMAAEPKLREVYKNKPEIKELIDIAKRLEGLSRHASTHAAGVVISPTPLTDYTPLYKSPSDDTVTTQFDMKSIEAIGLLKFDFLGLKTLTVIEETLKYLQGTDKALDIKSIPFDDLKTYRLLSDGHTTGVFQLESSGMKEILVKMQPNRFEDLIALVALYRPGPIGSGMIDDFISRKKGLTKTEYELPQLQEVLDETYGVILYQEQVMRIANKLAGFTMGQADVLRKAMGKKDREKMDKLLEEFVRGAMANGITEVKARKVFDLMAFFAEYGFNKSHSAAYAYLSYQTAYLKAHFPVEFMAANLSQEDSTDKIVRLINECRTMGVEILPPDINLSESRFTVVENSIRFGLDAVKGVGEAAVEQILMVREDGQFESIEDLIKRIATRKVNRKVMESLVKAGALDSLITVADSEPQNGNSKKSEINMVRAMAMVKTNKLMDGKNNLSLFGQQSFFGSDDAEEVQPWSDEELLNAEKEALGFYITGHPINKYKKILKLMGISKTSRLEELGDTTEIAVSGIINTLKKTLTKGKSEPMAVYVLEDDEGTVECIAFPEIYRNYSDLIVKNNLILVRGTIDKSEKGIKVLTREITTPEDAFLNQAFKLEMRIDKNIMEDSALAEIKDLLHKHSGNCPVYIKLNSGDYETTLLTEYNIKPAVELIDTLEGITGTGTVKLLRLNGHKETQYANQNHSFRRPRK</sequence>
<evidence type="ECO:0000256" key="4">
    <source>
        <dbReference type="ARBA" id="ARBA00022679"/>
    </source>
</evidence>
<evidence type="ECO:0000256" key="2">
    <source>
        <dbReference type="ARBA" id="ARBA00012417"/>
    </source>
</evidence>
<dbReference type="InterPro" id="IPR004365">
    <property type="entry name" value="NA-bd_OB_tRNA"/>
</dbReference>
<comment type="catalytic activity">
    <reaction evidence="8">
        <text>DNA(n) + a 2'-deoxyribonucleoside 5'-triphosphate = DNA(n+1) + diphosphate</text>
        <dbReference type="Rhea" id="RHEA:22508"/>
        <dbReference type="Rhea" id="RHEA-COMP:17339"/>
        <dbReference type="Rhea" id="RHEA-COMP:17340"/>
        <dbReference type="ChEBI" id="CHEBI:33019"/>
        <dbReference type="ChEBI" id="CHEBI:61560"/>
        <dbReference type="ChEBI" id="CHEBI:173112"/>
        <dbReference type="EC" id="2.7.7.7"/>
    </reaction>
</comment>
<organism evidence="10">
    <name type="scientific">hydrothermal vent metagenome</name>
    <dbReference type="NCBI Taxonomy" id="652676"/>
    <lineage>
        <taxon>unclassified sequences</taxon>
        <taxon>metagenomes</taxon>
        <taxon>ecological metagenomes</taxon>
    </lineage>
</organism>
<dbReference type="InterPro" id="IPR004013">
    <property type="entry name" value="PHP_dom"/>
</dbReference>
<dbReference type="InterPro" id="IPR040982">
    <property type="entry name" value="DNA_pol3_finger"/>
</dbReference>
<evidence type="ECO:0000256" key="6">
    <source>
        <dbReference type="ARBA" id="ARBA00022705"/>
    </source>
</evidence>
<accession>A0A3B1CL69</accession>
<protein>
    <recommendedName>
        <fullName evidence="3">DNA polymerase III subunit alpha</fullName>
        <ecNumber evidence="2">2.7.7.7</ecNumber>
    </recommendedName>
</protein>
<dbReference type="Pfam" id="PF01336">
    <property type="entry name" value="tRNA_anti-codon"/>
    <property type="match status" value="1"/>
</dbReference>
<dbReference type="Gene3D" id="3.20.20.140">
    <property type="entry name" value="Metal-dependent hydrolases"/>
    <property type="match status" value="1"/>
</dbReference>
<comment type="subcellular location">
    <subcellularLocation>
        <location evidence="1">Cytoplasm</location>
    </subcellularLocation>
</comment>
<dbReference type="SUPFAM" id="SSF160975">
    <property type="entry name" value="AF1531-like"/>
    <property type="match status" value="1"/>
</dbReference>
<keyword evidence="4 10" id="KW-0808">Transferase</keyword>
<evidence type="ECO:0000256" key="7">
    <source>
        <dbReference type="ARBA" id="ARBA00022932"/>
    </source>
</evidence>
<dbReference type="NCBIfam" id="TIGR00594">
    <property type="entry name" value="polc"/>
    <property type="match status" value="1"/>
</dbReference>
<dbReference type="InterPro" id="IPR029460">
    <property type="entry name" value="DNAPol_HHH"/>
</dbReference>
<dbReference type="Gene3D" id="1.10.150.870">
    <property type="match status" value="1"/>
</dbReference>
<dbReference type="GO" id="GO:0003676">
    <property type="term" value="F:nucleic acid binding"/>
    <property type="evidence" value="ECO:0007669"/>
    <property type="project" value="InterPro"/>
</dbReference>
<dbReference type="InterPro" id="IPR041931">
    <property type="entry name" value="DNA_pol3_alpha_thumb_dom"/>
</dbReference>
<keyword evidence="6" id="KW-0235">DNA replication</keyword>
<dbReference type="InterPro" id="IPR011708">
    <property type="entry name" value="DNA_pol3_alpha_NTPase_dom"/>
</dbReference>
<dbReference type="AlphaFoldDB" id="A0A3B1CL69"/>
<dbReference type="EMBL" id="UOGH01000202">
    <property type="protein sequence ID" value="VAX31296.1"/>
    <property type="molecule type" value="Genomic_DNA"/>
</dbReference>
<dbReference type="InterPro" id="IPR003141">
    <property type="entry name" value="Pol/His_phosphatase_N"/>
</dbReference>
<dbReference type="GO" id="GO:0008408">
    <property type="term" value="F:3'-5' exonuclease activity"/>
    <property type="evidence" value="ECO:0007669"/>
    <property type="project" value="InterPro"/>
</dbReference>
<dbReference type="CDD" id="cd04485">
    <property type="entry name" value="DnaE_OBF"/>
    <property type="match status" value="1"/>
</dbReference>
<evidence type="ECO:0000313" key="10">
    <source>
        <dbReference type="EMBL" id="VAX31296.1"/>
    </source>
</evidence>
<evidence type="ECO:0000256" key="3">
    <source>
        <dbReference type="ARBA" id="ARBA00019114"/>
    </source>
</evidence>
<gene>
    <name evidence="10" type="ORF">MNBD_NITROSPIRAE02-1054</name>
</gene>
<dbReference type="PANTHER" id="PTHR32294">
    <property type="entry name" value="DNA POLYMERASE III SUBUNIT ALPHA"/>
    <property type="match status" value="1"/>
</dbReference>
<dbReference type="SUPFAM" id="SSF89550">
    <property type="entry name" value="PHP domain-like"/>
    <property type="match status" value="1"/>
</dbReference>
<keyword evidence="5 10" id="KW-0548">Nucleotidyltransferase</keyword>
<dbReference type="GO" id="GO:0003887">
    <property type="term" value="F:DNA-directed DNA polymerase activity"/>
    <property type="evidence" value="ECO:0007669"/>
    <property type="project" value="UniProtKB-KW"/>
</dbReference>
<name>A0A3B1CL69_9ZZZZ</name>
<dbReference type="Pfam" id="PF02811">
    <property type="entry name" value="PHP"/>
    <property type="match status" value="1"/>
</dbReference>